<dbReference type="InterPro" id="IPR006439">
    <property type="entry name" value="HAD-SF_hydro_IA"/>
</dbReference>
<dbReference type="InterPro" id="IPR023214">
    <property type="entry name" value="HAD_sf"/>
</dbReference>
<reference evidence="2" key="1">
    <citation type="journal article" date="2019" name="Int. J. Syst. Evol. Microbiol.">
        <title>The Global Catalogue of Microorganisms (GCM) 10K type strain sequencing project: providing services to taxonomists for standard genome sequencing and annotation.</title>
        <authorList>
            <consortium name="The Broad Institute Genomics Platform"/>
            <consortium name="The Broad Institute Genome Sequencing Center for Infectious Disease"/>
            <person name="Wu L."/>
            <person name="Ma J."/>
        </authorList>
    </citation>
    <scope>NUCLEOTIDE SEQUENCE [LARGE SCALE GENOMIC DNA]</scope>
    <source>
        <strain evidence="2">JCM 16916</strain>
    </source>
</reference>
<dbReference type="EMBL" id="BAAAZU010000003">
    <property type="protein sequence ID" value="GAA3915157.1"/>
    <property type="molecule type" value="Genomic_DNA"/>
</dbReference>
<dbReference type="PANTHER" id="PTHR43611">
    <property type="entry name" value="ALPHA-D-GLUCOSE 1-PHOSPHATE PHOSPHATASE"/>
    <property type="match status" value="1"/>
</dbReference>
<dbReference type="SFLD" id="SFLDG01129">
    <property type="entry name" value="C1.5:_HAD__Beta-PGM__Phosphata"/>
    <property type="match status" value="1"/>
</dbReference>
<evidence type="ECO:0000313" key="2">
    <source>
        <dbReference type="Proteomes" id="UP001501727"/>
    </source>
</evidence>
<organism evidence="1 2">
    <name type="scientific">Luteimonas lutimaris</name>
    <dbReference type="NCBI Taxonomy" id="698645"/>
    <lineage>
        <taxon>Bacteria</taxon>
        <taxon>Pseudomonadati</taxon>
        <taxon>Pseudomonadota</taxon>
        <taxon>Gammaproteobacteria</taxon>
        <taxon>Lysobacterales</taxon>
        <taxon>Lysobacteraceae</taxon>
        <taxon>Luteimonas</taxon>
    </lineage>
</organism>
<dbReference type="Gene3D" id="1.10.150.240">
    <property type="entry name" value="Putative phosphatase, domain 2"/>
    <property type="match status" value="1"/>
</dbReference>
<dbReference type="SUPFAM" id="SSF56784">
    <property type="entry name" value="HAD-like"/>
    <property type="match status" value="1"/>
</dbReference>
<evidence type="ECO:0000313" key="1">
    <source>
        <dbReference type="EMBL" id="GAA3915157.1"/>
    </source>
</evidence>
<keyword evidence="2" id="KW-1185">Reference proteome</keyword>
<dbReference type="PANTHER" id="PTHR43611:SF3">
    <property type="entry name" value="FLAVIN MONONUCLEOTIDE HYDROLASE 1, CHLOROPLATIC"/>
    <property type="match status" value="1"/>
</dbReference>
<dbReference type="Proteomes" id="UP001501727">
    <property type="component" value="Unassembled WGS sequence"/>
</dbReference>
<sequence>MIAAPAVVLFDLDGVLAHYDHAARLRVLAGRSDADADAVARALFESGLERDADLGLHDARGQVDEFARRLGRPVSLADCVDARRASMRADADVLALARRVARQAQVAILTNNNLLLRDHLAAICPPLFPLFEGRVFCSAQFRLAKPDPAIFLHCLGQLGATPAQALFVDDKAENAEGARRAGLRAQHYTGLPALRAWLRECGFADA</sequence>
<name>A0ABP7M8E2_9GAMM</name>
<protein>
    <submittedName>
        <fullName evidence="1">HAD family phosphatase</fullName>
    </submittedName>
</protein>
<dbReference type="NCBIfam" id="TIGR01509">
    <property type="entry name" value="HAD-SF-IA-v3"/>
    <property type="match status" value="1"/>
</dbReference>
<proteinExistence type="predicted"/>
<dbReference type="Gene3D" id="3.40.50.1000">
    <property type="entry name" value="HAD superfamily/HAD-like"/>
    <property type="match status" value="1"/>
</dbReference>
<gene>
    <name evidence="1" type="ORF">GCM10022229_05360</name>
</gene>
<dbReference type="RefSeq" id="WP_344758392.1">
    <property type="nucleotide sequence ID" value="NZ_BAAAZU010000003.1"/>
</dbReference>
<dbReference type="InterPro" id="IPR023198">
    <property type="entry name" value="PGP-like_dom2"/>
</dbReference>
<comment type="caution">
    <text evidence="1">The sequence shown here is derived from an EMBL/GenBank/DDBJ whole genome shotgun (WGS) entry which is preliminary data.</text>
</comment>
<dbReference type="Pfam" id="PF00702">
    <property type="entry name" value="Hydrolase"/>
    <property type="match status" value="1"/>
</dbReference>
<dbReference type="CDD" id="cd02603">
    <property type="entry name" value="HAD_sEH-N_like"/>
    <property type="match status" value="1"/>
</dbReference>
<dbReference type="InterPro" id="IPR036412">
    <property type="entry name" value="HAD-like_sf"/>
</dbReference>
<accession>A0ABP7M8E2</accession>
<dbReference type="SFLD" id="SFLDS00003">
    <property type="entry name" value="Haloacid_Dehalogenase"/>
    <property type="match status" value="1"/>
</dbReference>